<dbReference type="InterPro" id="IPR012341">
    <property type="entry name" value="6hp_glycosidase-like_sf"/>
</dbReference>
<dbReference type="InterPro" id="IPR035398">
    <property type="entry name" value="Bac_rhamnosid_C"/>
</dbReference>
<sequence>MTSGTPASPLVATNLMVEGSTECLMAPPSPSFGWLLDAGPSASAGQSFQSAYRIRLMDRAGAEVWDSGTVVADQQHHLPYTGPQLRQDSDYQWTVQLTDSEGALGSASQPARFSTGIFDHPGIDWAAEWIHRNPGGRAPMELVDGSLRVSGSPHLPWPVSAGGSTVITARFRLRLGTAGIILRSNGPGNGVLLELKPHRTAVLRMAPDWEIGAMTAPATEVLAETPAFEATPVSRAGGAMAGEDWQDLVVTDDDRRITVTIDGTTVLETDVAPCTGTGTGTGIAFHQVPRSQSEYLSVNVSSDGKTVLTSDFSAPGALSGWNTVTPLRQPDEWTLAKATFALRRPVVRARLYAAASHHAAFTLNGTPCLETTNFGYPGEHFYNAADVTDALRSSSTAALTAVAHWYGPGQGRAAGRPGLLAQLTVEYDDGTRDVFGSGPQWMVAEGPYRQGGYRNDEGDPIEHLDATAWPAPENWYPALSLGAHPVADFPVLSPNYAGVARNQVSAVELFTAGDGTPVADFGRVVPGRPVVEFRQGHHGRTVMLRAGYTLQPDGRVDRGKTASQNTDMTFPYTQKDGPQRYEAAVHLGFRYLEFPGVQMEELGAVGARVFHAGHPFEGSFHSSDHTLNRVFTLLRDSALFGAQEQFVDTPTREKGQFLGDAVNISYATMALFGERHFTAKALREFAGSAKRYWDSSEERGRYNAVYPNGDGKRDIPDFSLMMPEWVEDYYRLSGDNALLHELLPCLLDTAGYVLRHIPGSGPTAGLVTDLGGGAGPYLHGIVDWPAPGRFGYDMDCVARTTVNAQGWSVLDAVSRLCAAAGFEREAARHRDAADELAGHINARLRVDGVMVDGLYADGRPSLNASQHATSFPLSMGITPSEHAAKDAGRLAGMGMRQGPMTVHRLLRALLSQNQLDAVLDLLTNPTQPGWARLLEAGGSFTWEAWELEEGTDYSQSHAWSASVVREILEYLLGVRVTAPGASAVVIQPPVCRLEQASGSVPTQRGAVAVSWKRTADGMELECTVPAGINAQVVLPDRTVAAGPGTWRFTPRDGI</sequence>
<keyword evidence="3 8" id="KW-0378">Hydrolase</keyword>
<dbReference type="Proteomes" id="UP001448614">
    <property type="component" value="Unassembled WGS sequence"/>
</dbReference>
<comment type="caution">
    <text evidence="8">The sequence shown here is derived from an EMBL/GenBank/DDBJ whole genome shotgun (WGS) entry which is preliminary data.</text>
</comment>
<evidence type="ECO:0000256" key="1">
    <source>
        <dbReference type="ARBA" id="ARBA00001445"/>
    </source>
</evidence>
<evidence type="ECO:0000313" key="8">
    <source>
        <dbReference type="EMBL" id="MEO3941905.1"/>
    </source>
</evidence>
<evidence type="ECO:0000313" key="9">
    <source>
        <dbReference type="Proteomes" id="UP001448614"/>
    </source>
</evidence>
<organism evidence="8 9">
    <name type="scientific">Paenarthrobacter nicotinovorans</name>
    <name type="common">Arthrobacter nicotinovorans</name>
    <dbReference type="NCBI Taxonomy" id="29320"/>
    <lineage>
        <taxon>Bacteria</taxon>
        <taxon>Bacillati</taxon>
        <taxon>Actinomycetota</taxon>
        <taxon>Actinomycetes</taxon>
        <taxon>Micrococcales</taxon>
        <taxon>Micrococcaceae</taxon>
        <taxon>Paenarthrobacter</taxon>
    </lineage>
</organism>
<evidence type="ECO:0000259" key="4">
    <source>
        <dbReference type="Pfam" id="PF05592"/>
    </source>
</evidence>
<feature type="domain" description="Alpha-L-rhamnosidase concanavalin-like" evidence="4">
    <location>
        <begin position="512"/>
        <end position="600"/>
    </location>
</feature>
<dbReference type="RefSeq" id="WP_347782714.1">
    <property type="nucleotide sequence ID" value="NZ_JBBMFV010000004.1"/>
</dbReference>
<protein>
    <recommendedName>
        <fullName evidence="2">alpha-L-rhamnosidase</fullName>
        <ecNumber evidence="2">3.2.1.40</ecNumber>
    </recommendedName>
</protein>
<evidence type="ECO:0000259" key="5">
    <source>
        <dbReference type="Pfam" id="PF08531"/>
    </source>
</evidence>
<evidence type="ECO:0000259" key="6">
    <source>
        <dbReference type="Pfam" id="PF17389"/>
    </source>
</evidence>
<dbReference type="InterPro" id="IPR016007">
    <property type="entry name" value="Alpha_rhamnosid"/>
</dbReference>
<dbReference type="InterPro" id="IPR013783">
    <property type="entry name" value="Ig-like_fold"/>
</dbReference>
<dbReference type="Gene3D" id="2.60.40.10">
    <property type="entry name" value="Immunoglobulins"/>
    <property type="match status" value="1"/>
</dbReference>
<dbReference type="InterPro" id="IPR008928">
    <property type="entry name" value="6-hairpin_glycosidase_sf"/>
</dbReference>
<dbReference type="Pfam" id="PF17389">
    <property type="entry name" value="Bac_rhamnosid6H"/>
    <property type="match status" value="1"/>
</dbReference>
<dbReference type="GO" id="GO:0016787">
    <property type="term" value="F:hydrolase activity"/>
    <property type="evidence" value="ECO:0007669"/>
    <property type="project" value="UniProtKB-KW"/>
</dbReference>
<feature type="domain" description="Bacterial alpha-L-rhamnosidase N-terminal" evidence="5">
    <location>
        <begin position="346"/>
        <end position="453"/>
    </location>
</feature>
<accession>A0ABV0GTS4</accession>
<dbReference type="InterPro" id="IPR008902">
    <property type="entry name" value="Rhamnosid_concanavalin"/>
</dbReference>
<comment type="catalytic activity">
    <reaction evidence="1">
        <text>Hydrolysis of terminal non-reducing alpha-L-rhamnose residues in alpha-L-rhamnosides.</text>
        <dbReference type="EC" id="3.2.1.40"/>
    </reaction>
</comment>
<gene>
    <name evidence="8" type="ORF">V3C41_12570</name>
</gene>
<dbReference type="PANTHER" id="PTHR33307">
    <property type="entry name" value="ALPHA-RHAMNOSIDASE (EUROFUNG)"/>
    <property type="match status" value="1"/>
</dbReference>
<dbReference type="SUPFAM" id="SSF48208">
    <property type="entry name" value="Six-hairpin glycosidases"/>
    <property type="match status" value="1"/>
</dbReference>
<dbReference type="Gene3D" id="2.60.420.10">
    <property type="entry name" value="Maltose phosphorylase, domain 3"/>
    <property type="match status" value="1"/>
</dbReference>
<name>A0ABV0GTS4_PAENI</name>
<dbReference type="PANTHER" id="PTHR33307:SF6">
    <property type="entry name" value="ALPHA-RHAMNOSIDASE (EUROFUNG)-RELATED"/>
    <property type="match status" value="1"/>
</dbReference>
<dbReference type="EMBL" id="JBBMFV010000004">
    <property type="protein sequence ID" value="MEO3941905.1"/>
    <property type="molecule type" value="Genomic_DNA"/>
</dbReference>
<evidence type="ECO:0000256" key="2">
    <source>
        <dbReference type="ARBA" id="ARBA00012652"/>
    </source>
</evidence>
<dbReference type="InterPro" id="IPR035396">
    <property type="entry name" value="Bac_rhamnosid6H"/>
</dbReference>
<feature type="domain" description="Alpha-L-rhamnosidase six-hairpin glycosidase" evidence="6">
    <location>
        <begin position="617"/>
        <end position="964"/>
    </location>
</feature>
<evidence type="ECO:0000256" key="3">
    <source>
        <dbReference type="ARBA" id="ARBA00022801"/>
    </source>
</evidence>
<keyword evidence="9" id="KW-1185">Reference proteome</keyword>
<reference evidence="8 9" key="1">
    <citation type="journal article" date="2024" name="Appl. Microbiol. Biotechnol.">
        <title>Biosynthetic gene clusters with biotechnological applications in novel Antarctic isolates from Actinomycetota.</title>
        <authorList>
            <person name="Bruna P."/>
            <person name="Nunez-Montero K."/>
            <person name="Contreras M.J."/>
            <person name="Leal K."/>
            <person name="Garcia M."/>
            <person name="Abanto M."/>
            <person name="Barrientos L."/>
        </authorList>
    </citation>
    <scope>NUCLEOTIDE SEQUENCE [LARGE SCALE GENOMIC DNA]</scope>
    <source>
        <strain evidence="8 9">Se16.17</strain>
    </source>
</reference>
<dbReference type="Pfam" id="PF08531">
    <property type="entry name" value="Bac_rhamnosid_N"/>
    <property type="match status" value="1"/>
</dbReference>
<feature type="domain" description="Alpha-L-rhamnosidase C-terminal" evidence="7">
    <location>
        <begin position="973"/>
        <end position="1039"/>
    </location>
</feature>
<dbReference type="Pfam" id="PF25788">
    <property type="entry name" value="Ig_Rha78A_N"/>
    <property type="match status" value="1"/>
</dbReference>
<dbReference type="Gene3D" id="1.50.10.10">
    <property type="match status" value="1"/>
</dbReference>
<dbReference type="Pfam" id="PF05592">
    <property type="entry name" value="Bac_rhamnosid"/>
    <property type="match status" value="1"/>
</dbReference>
<dbReference type="Gene3D" id="2.60.120.260">
    <property type="entry name" value="Galactose-binding domain-like"/>
    <property type="match status" value="2"/>
</dbReference>
<dbReference type="EC" id="3.2.1.40" evidence="2"/>
<dbReference type="Pfam" id="PF17390">
    <property type="entry name" value="Bac_rhamnosid_C"/>
    <property type="match status" value="1"/>
</dbReference>
<dbReference type="InterPro" id="IPR013737">
    <property type="entry name" value="Bac_rhamnosid_N"/>
</dbReference>
<proteinExistence type="predicted"/>
<evidence type="ECO:0000259" key="7">
    <source>
        <dbReference type="Pfam" id="PF17390"/>
    </source>
</evidence>